<dbReference type="CDD" id="cd00082">
    <property type="entry name" value="HisKA"/>
    <property type="match status" value="1"/>
</dbReference>
<dbReference type="PROSITE" id="PS50109">
    <property type="entry name" value="HIS_KIN"/>
    <property type="match status" value="1"/>
</dbReference>
<dbReference type="RefSeq" id="WP_184298022.1">
    <property type="nucleotide sequence ID" value="NZ_JACHLP010000003.1"/>
</dbReference>
<dbReference type="EC" id="2.7.13.3" evidence="2"/>
<comment type="catalytic activity">
    <reaction evidence="1">
        <text>ATP + protein L-histidine = ADP + protein N-phospho-L-histidine.</text>
        <dbReference type="EC" id="2.7.13.3"/>
    </reaction>
</comment>
<evidence type="ECO:0000259" key="9">
    <source>
        <dbReference type="PROSITE" id="PS50110"/>
    </source>
</evidence>
<dbReference type="InterPro" id="IPR001789">
    <property type="entry name" value="Sig_transdc_resp-reg_receiver"/>
</dbReference>
<feature type="domain" description="Response regulatory" evidence="9">
    <location>
        <begin position="469"/>
        <end position="583"/>
    </location>
</feature>
<dbReference type="SUPFAM" id="SSF55874">
    <property type="entry name" value="ATPase domain of HSP90 chaperone/DNA topoisomerase II/histidine kinase"/>
    <property type="match status" value="1"/>
</dbReference>
<reference evidence="10 11" key="1">
    <citation type="submission" date="2020-08" db="EMBL/GenBank/DDBJ databases">
        <title>Functional genomics of gut bacteria from endangered species of beetles.</title>
        <authorList>
            <person name="Carlos-Shanley C."/>
        </authorList>
    </citation>
    <scope>NUCLEOTIDE SEQUENCE [LARGE SCALE GENOMIC DNA]</scope>
    <source>
        <strain evidence="10 11">S00239</strain>
    </source>
</reference>
<dbReference type="Pfam" id="PF02518">
    <property type="entry name" value="HATPase_c"/>
    <property type="match status" value="1"/>
</dbReference>
<evidence type="ECO:0000256" key="3">
    <source>
        <dbReference type="ARBA" id="ARBA00022553"/>
    </source>
</evidence>
<keyword evidence="4" id="KW-0808">Transferase</keyword>
<accession>A0A840L8I0</accession>
<dbReference type="Pfam" id="PF00072">
    <property type="entry name" value="Response_reg"/>
    <property type="match status" value="1"/>
</dbReference>
<dbReference type="SMART" id="SM00388">
    <property type="entry name" value="HisKA"/>
    <property type="match status" value="1"/>
</dbReference>
<keyword evidence="7" id="KW-0812">Transmembrane</keyword>
<gene>
    <name evidence="10" type="ORF">HNP55_001592</name>
</gene>
<evidence type="ECO:0000256" key="6">
    <source>
        <dbReference type="PROSITE-ProRule" id="PRU00169"/>
    </source>
</evidence>
<feature type="transmembrane region" description="Helical" evidence="7">
    <location>
        <begin position="170"/>
        <end position="187"/>
    </location>
</feature>
<dbReference type="InterPro" id="IPR005467">
    <property type="entry name" value="His_kinase_dom"/>
</dbReference>
<evidence type="ECO:0000256" key="4">
    <source>
        <dbReference type="ARBA" id="ARBA00022679"/>
    </source>
</evidence>
<dbReference type="GO" id="GO:0009927">
    <property type="term" value="F:histidine phosphotransfer kinase activity"/>
    <property type="evidence" value="ECO:0007669"/>
    <property type="project" value="TreeGrafter"/>
</dbReference>
<dbReference type="PANTHER" id="PTHR43047:SF9">
    <property type="entry name" value="HISTIDINE KINASE"/>
    <property type="match status" value="1"/>
</dbReference>
<dbReference type="Gene3D" id="3.30.565.10">
    <property type="entry name" value="Histidine kinase-like ATPase, C-terminal domain"/>
    <property type="match status" value="1"/>
</dbReference>
<keyword evidence="3 6" id="KW-0597">Phosphoprotein</keyword>
<dbReference type="SUPFAM" id="SSF52172">
    <property type="entry name" value="CheY-like"/>
    <property type="match status" value="1"/>
</dbReference>
<feature type="transmembrane region" description="Helical" evidence="7">
    <location>
        <begin position="141"/>
        <end position="158"/>
    </location>
</feature>
<comment type="caution">
    <text evidence="10">The sequence shown here is derived from an EMBL/GenBank/DDBJ whole genome shotgun (WGS) entry which is preliminary data.</text>
</comment>
<protein>
    <recommendedName>
        <fullName evidence="2">histidine kinase</fullName>
        <ecNumber evidence="2">2.7.13.3</ecNumber>
    </recommendedName>
</protein>
<dbReference type="PANTHER" id="PTHR43047">
    <property type="entry name" value="TWO-COMPONENT HISTIDINE PROTEIN KINASE"/>
    <property type="match status" value="1"/>
</dbReference>
<dbReference type="PRINTS" id="PR00344">
    <property type="entry name" value="BCTRLSENSOR"/>
</dbReference>
<keyword evidence="7" id="KW-0472">Membrane</keyword>
<feature type="modified residue" description="4-aspartylphosphate" evidence="6">
    <location>
        <position position="518"/>
    </location>
</feature>
<dbReference type="InterPro" id="IPR011006">
    <property type="entry name" value="CheY-like_superfamily"/>
</dbReference>
<dbReference type="InterPro" id="IPR036097">
    <property type="entry name" value="HisK_dim/P_sf"/>
</dbReference>
<keyword evidence="5 10" id="KW-0418">Kinase</keyword>
<dbReference type="EMBL" id="JACHLP010000003">
    <property type="protein sequence ID" value="MBB4843073.1"/>
    <property type="molecule type" value="Genomic_DNA"/>
</dbReference>
<dbReference type="Proteomes" id="UP000562027">
    <property type="component" value="Unassembled WGS sequence"/>
</dbReference>
<dbReference type="GO" id="GO:0000155">
    <property type="term" value="F:phosphorelay sensor kinase activity"/>
    <property type="evidence" value="ECO:0007669"/>
    <property type="project" value="InterPro"/>
</dbReference>
<organism evidence="10 11">
    <name type="scientific">Roseateles oligotrophus</name>
    <dbReference type="NCBI Taxonomy" id="1769250"/>
    <lineage>
        <taxon>Bacteria</taxon>
        <taxon>Pseudomonadati</taxon>
        <taxon>Pseudomonadota</taxon>
        <taxon>Betaproteobacteria</taxon>
        <taxon>Burkholderiales</taxon>
        <taxon>Sphaerotilaceae</taxon>
        <taxon>Roseateles</taxon>
    </lineage>
</organism>
<evidence type="ECO:0000259" key="8">
    <source>
        <dbReference type="PROSITE" id="PS50109"/>
    </source>
</evidence>
<dbReference type="PROSITE" id="PS50110">
    <property type="entry name" value="RESPONSE_REGULATORY"/>
    <property type="match status" value="1"/>
</dbReference>
<dbReference type="SMART" id="SM00448">
    <property type="entry name" value="REC"/>
    <property type="match status" value="1"/>
</dbReference>
<feature type="transmembrane region" description="Helical" evidence="7">
    <location>
        <begin position="50"/>
        <end position="71"/>
    </location>
</feature>
<dbReference type="Pfam" id="PF00512">
    <property type="entry name" value="HisKA"/>
    <property type="match status" value="1"/>
</dbReference>
<dbReference type="SUPFAM" id="SSF47384">
    <property type="entry name" value="Homodimeric domain of signal transducing histidine kinase"/>
    <property type="match status" value="1"/>
</dbReference>
<evidence type="ECO:0000313" key="10">
    <source>
        <dbReference type="EMBL" id="MBB4843073.1"/>
    </source>
</evidence>
<keyword evidence="11" id="KW-1185">Reference proteome</keyword>
<dbReference type="GO" id="GO:0005886">
    <property type="term" value="C:plasma membrane"/>
    <property type="evidence" value="ECO:0007669"/>
    <property type="project" value="TreeGrafter"/>
</dbReference>
<dbReference type="AlphaFoldDB" id="A0A840L8I0"/>
<dbReference type="Gene3D" id="1.10.287.130">
    <property type="match status" value="1"/>
</dbReference>
<dbReference type="CDD" id="cd00156">
    <property type="entry name" value="REC"/>
    <property type="match status" value="1"/>
</dbReference>
<dbReference type="InterPro" id="IPR003661">
    <property type="entry name" value="HisK_dim/P_dom"/>
</dbReference>
<keyword evidence="7" id="KW-1133">Transmembrane helix</keyword>
<feature type="domain" description="Histidine kinase" evidence="8">
    <location>
        <begin position="231"/>
        <end position="448"/>
    </location>
</feature>
<evidence type="ECO:0000256" key="2">
    <source>
        <dbReference type="ARBA" id="ARBA00012438"/>
    </source>
</evidence>
<dbReference type="InterPro" id="IPR004358">
    <property type="entry name" value="Sig_transdc_His_kin-like_C"/>
</dbReference>
<evidence type="ECO:0000256" key="5">
    <source>
        <dbReference type="ARBA" id="ARBA00022777"/>
    </source>
</evidence>
<proteinExistence type="predicted"/>
<evidence type="ECO:0000256" key="7">
    <source>
        <dbReference type="SAM" id="Phobius"/>
    </source>
</evidence>
<dbReference type="Gene3D" id="3.40.50.2300">
    <property type="match status" value="1"/>
</dbReference>
<dbReference type="InterPro" id="IPR003594">
    <property type="entry name" value="HATPase_dom"/>
</dbReference>
<name>A0A840L8I0_9BURK</name>
<feature type="transmembrane region" description="Helical" evidence="7">
    <location>
        <begin position="91"/>
        <end position="110"/>
    </location>
</feature>
<evidence type="ECO:0000256" key="1">
    <source>
        <dbReference type="ARBA" id="ARBA00000085"/>
    </source>
</evidence>
<dbReference type="InterPro" id="IPR036890">
    <property type="entry name" value="HATPase_C_sf"/>
</dbReference>
<sequence>MSAKPAQDNVPIEEELLSLLARQGRRMPLPVGLSALMIGVIVGKGNTGPIQLLSALWVGLVFASLALRWYVLGRLPHLQHVPVARRLQWAVWLSALSGLLFSLSLVFVPWMSDFERMVQTIILLGLCAGAVASTAGYWPVLLMFLLPVSLANCVAWLGHSGMYEARWLDWALGFLILGFAWVLAFLARDAYSVFVDSVAIRHSQIKSNQQLRLALQQAESAMLSRTRFLASASHDLRQPMHTLSLFGSALARRSLDPGSATIVGQMNQALQSLTSQMDALLDISKLDAQVVRVENQVFSLSLWLTRLSQEFQAAAQSKGLNLGLDCPADVYVESDPLLLERVLRNLVDNAIKYTPHGRIDIRVQRAGAGTEGLWRIDVQDTGPGIAAPEQAQIFEEFYQIGGERDRAKGLGLGLSIVNRLVDLLDLHLSLASAPGEGSCFSLSIAAVCDPILHAAAQSDGAGPQLPHLHVLVLDNEEPVRVAMQALLNSHGCDVSLARSAREAVVKSLQRRPDLVLTDLRLQGGDEGLSAVRSLRGALPGLPAILITGDTCPERLQEASAAGLQVLHKPVLEAQLVAAIKTALAAA</sequence>
<evidence type="ECO:0000313" key="11">
    <source>
        <dbReference type="Proteomes" id="UP000562027"/>
    </source>
</evidence>
<dbReference type="SMART" id="SM00387">
    <property type="entry name" value="HATPase_c"/>
    <property type="match status" value="1"/>
</dbReference>